<reference evidence="1 2" key="1">
    <citation type="journal article" date="2023" name="Arcadia Sci">
        <title>De novo assembly of a long-read Amblyomma americanum tick genome.</title>
        <authorList>
            <person name="Chou S."/>
            <person name="Poskanzer K.E."/>
            <person name="Rollins M."/>
            <person name="Thuy-Boun P.S."/>
        </authorList>
    </citation>
    <scope>NUCLEOTIDE SEQUENCE [LARGE SCALE GENOMIC DNA]</scope>
    <source>
        <strain evidence="1">F_SG_1</strain>
        <tissue evidence="1">Salivary glands</tissue>
    </source>
</reference>
<proteinExistence type="predicted"/>
<organism evidence="1 2">
    <name type="scientific">Amblyomma americanum</name>
    <name type="common">Lone star tick</name>
    <dbReference type="NCBI Taxonomy" id="6943"/>
    <lineage>
        <taxon>Eukaryota</taxon>
        <taxon>Metazoa</taxon>
        <taxon>Ecdysozoa</taxon>
        <taxon>Arthropoda</taxon>
        <taxon>Chelicerata</taxon>
        <taxon>Arachnida</taxon>
        <taxon>Acari</taxon>
        <taxon>Parasitiformes</taxon>
        <taxon>Ixodida</taxon>
        <taxon>Ixodoidea</taxon>
        <taxon>Ixodidae</taxon>
        <taxon>Amblyomminae</taxon>
        <taxon>Amblyomma</taxon>
    </lineage>
</organism>
<protein>
    <submittedName>
        <fullName evidence="1">Uncharacterized protein</fullName>
    </submittedName>
</protein>
<keyword evidence="2" id="KW-1185">Reference proteome</keyword>
<name>A0AAQ4DVV5_AMBAM</name>
<evidence type="ECO:0000313" key="2">
    <source>
        <dbReference type="Proteomes" id="UP001321473"/>
    </source>
</evidence>
<sequence>MIESTARVFQSHTATAFSPHLGVHETRLVLLFQGGFVLVYEFMDRKANVVYAGKIIPKSHLTSDILWQYNPVPRERRSLPRPL</sequence>
<dbReference type="AlphaFoldDB" id="A0AAQ4DVV5"/>
<comment type="caution">
    <text evidence="1">The sequence shown here is derived from an EMBL/GenBank/DDBJ whole genome shotgun (WGS) entry which is preliminary data.</text>
</comment>
<gene>
    <name evidence="1" type="ORF">V5799_006624</name>
</gene>
<dbReference type="Proteomes" id="UP001321473">
    <property type="component" value="Unassembled WGS sequence"/>
</dbReference>
<evidence type="ECO:0000313" key="1">
    <source>
        <dbReference type="EMBL" id="KAK8766595.1"/>
    </source>
</evidence>
<accession>A0AAQ4DVV5</accession>
<dbReference type="EMBL" id="JARKHS020026210">
    <property type="protein sequence ID" value="KAK8766595.1"/>
    <property type="molecule type" value="Genomic_DNA"/>
</dbReference>